<keyword evidence="1" id="KW-0325">Glycoprotein</keyword>
<evidence type="ECO:0000256" key="2">
    <source>
        <dbReference type="SAM" id="SignalP"/>
    </source>
</evidence>
<dbReference type="InterPro" id="IPR037055">
    <property type="entry name" value="MHC_I-like_Ag-recog_sf"/>
</dbReference>
<evidence type="ECO:0000313" key="4">
    <source>
        <dbReference type="Proteomes" id="UP000050525"/>
    </source>
</evidence>
<proteinExistence type="predicted"/>
<feature type="chain" id="PRO_5007586673" description="MHC class I-like antigen recognition-like domain-containing protein" evidence="2">
    <location>
        <begin position="24"/>
        <end position="101"/>
    </location>
</feature>
<dbReference type="Gene3D" id="3.30.500.10">
    <property type="entry name" value="MHC class I-like antigen recognition-like"/>
    <property type="match status" value="1"/>
</dbReference>
<keyword evidence="4" id="KW-1185">Reference proteome</keyword>
<organism evidence="3 4">
    <name type="scientific">Alligator mississippiensis</name>
    <name type="common">American alligator</name>
    <dbReference type="NCBI Taxonomy" id="8496"/>
    <lineage>
        <taxon>Eukaryota</taxon>
        <taxon>Metazoa</taxon>
        <taxon>Chordata</taxon>
        <taxon>Craniata</taxon>
        <taxon>Vertebrata</taxon>
        <taxon>Euteleostomi</taxon>
        <taxon>Archelosauria</taxon>
        <taxon>Archosauria</taxon>
        <taxon>Crocodylia</taxon>
        <taxon>Alligatoridae</taxon>
        <taxon>Alligatorinae</taxon>
        <taxon>Alligator</taxon>
    </lineage>
</organism>
<evidence type="ECO:0000256" key="1">
    <source>
        <dbReference type="ARBA" id="ARBA00023180"/>
    </source>
</evidence>
<gene>
    <name evidence="3" type="ORF">Y1Q_0016624</name>
</gene>
<evidence type="ECO:0000313" key="3">
    <source>
        <dbReference type="EMBL" id="KYO43979.1"/>
    </source>
</evidence>
<dbReference type="InterPro" id="IPR011162">
    <property type="entry name" value="MHC_I/II-like_Ag-recog"/>
</dbReference>
<name>A0A151P4Y2_ALLMI</name>
<dbReference type="EMBL" id="AKHW03001019">
    <property type="protein sequence ID" value="KYO43979.1"/>
    <property type="molecule type" value="Genomic_DNA"/>
</dbReference>
<protein>
    <recommendedName>
        <fullName evidence="5">MHC class I-like antigen recognition-like domain-containing protein</fullName>
    </recommendedName>
</protein>
<dbReference type="Proteomes" id="UP000050525">
    <property type="component" value="Unassembled WGS sequence"/>
</dbReference>
<dbReference type="SUPFAM" id="SSF54452">
    <property type="entry name" value="MHC antigen-recognition domain"/>
    <property type="match status" value="1"/>
</dbReference>
<comment type="caution">
    <text evidence="3">The sequence shown here is derived from an EMBL/GenBank/DDBJ whole genome shotgun (WGS) entry which is preliminary data.</text>
</comment>
<accession>A0A151P4Y2</accession>
<reference evidence="3 4" key="1">
    <citation type="journal article" date="2012" name="Genome Biol.">
        <title>Sequencing three crocodilian genomes to illuminate the evolution of archosaurs and amniotes.</title>
        <authorList>
            <person name="St John J.A."/>
            <person name="Braun E.L."/>
            <person name="Isberg S.R."/>
            <person name="Miles L.G."/>
            <person name="Chong A.Y."/>
            <person name="Gongora J."/>
            <person name="Dalzell P."/>
            <person name="Moran C."/>
            <person name="Bed'hom B."/>
            <person name="Abzhanov A."/>
            <person name="Burgess S.C."/>
            <person name="Cooksey A.M."/>
            <person name="Castoe T.A."/>
            <person name="Crawford N.G."/>
            <person name="Densmore L.D."/>
            <person name="Drew J.C."/>
            <person name="Edwards S.V."/>
            <person name="Faircloth B.C."/>
            <person name="Fujita M.K."/>
            <person name="Greenwold M.J."/>
            <person name="Hoffmann F.G."/>
            <person name="Howard J.M."/>
            <person name="Iguchi T."/>
            <person name="Janes D.E."/>
            <person name="Khan S.Y."/>
            <person name="Kohno S."/>
            <person name="de Koning A.J."/>
            <person name="Lance S.L."/>
            <person name="McCarthy F.M."/>
            <person name="McCormack J.E."/>
            <person name="Merchant M.E."/>
            <person name="Peterson D.G."/>
            <person name="Pollock D.D."/>
            <person name="Pourmand N."/>
            <person name="Raney B.J."/>
            <person name="Roessler K.A."/>
            <person name="Sanford J.R."/>
            <person name="Sawyer R.H."/>
            <person name="Schmidt C.J."/>
            <person name="Triplett E.W."/>
            <person name="Tuberville T.D."/>
            <person name="Venegas-Anaya M."/>
            <person name="Howard J.T."/>
            <person name="Jarvis E.D."/>
            <person name="Guillette L.J.Jr."/>
            <person name="Glenn T.C."/>
            <person name="Green R.E."/>
            <person name="Ray D.A."/>
        </authorList>
    </citation>
    <scope>NUCLEOTIDE SEQUENCE [LARGE SCALE GENOMIC DNA]</scope>
    <source>
        <strain evidence="3">KSC_2009_1</strain>
    </source>
</reference>
<sequence length="101" mass="11433">MGTGLRLLLLLMGAVSMVGPGRPHHLAVLVTGTEEEDGTHSYAMTVKLDEFVVAKYRSDTQEVRLTQQWVKRAVGDDDYMRELTRRFQQYKKGSKVHIRAG</sequence>
<keyword evidence="2" id="KW-0732">Signal</keyword>
<feature type="signal peptide" evidence="2">
    <location>
        <begin position="1"/>
        <end position="23"/>
    </location>
</feature>
<dbReference type="AlphaFoldDB" id="A0A151P4Y2"/>
<evidence type="ECO:0008006" key="5">
    <source>
        <dbReference type="Google" id="ProtNLM"/>
    </source>
</evidence>